<organism evidence="5 6">
    <name type="scientific">Anaerocolumna chitinilytica</name>
    <dbReference type="NCBI Taxonomy" id="1727145"/>
    <lineage>
        <taxon>Bacteria</taxon>
        <taxon>Bacillati</taxon>
        <taxon>Bacillota</taxon>
        <taxon>Clostridia</taxon>
        <taxon>Lachnospirales</taxon>
        <taxon>Lachnospiraceae</taxon>
        <taxon>Anaerocolumna</taxon>
    </lineage>
</organism>
<dbReference type="SMART" id="SM00903">
    <property type="entry name" value="Flavin_Reduct"/>
    <property type="match status" value="1"/>
</dbReference>
<dbReference type="Proteomes" id="UP000515703">
    <property type="component" value="Chromosome"/>
</dbReference>
<comment type="cofactor">
    <cofactor evidence="1">
        <name>FMN</name>
        <dbReference type="ChEBI" id="CHEBI:58210"/>
    </cofactor>
</comment>
<dbReference type="InterPro" id="IPR052174">
    <property type="entry name" value="Flavoredoxin"/>
</dbReference>
<dbReference type="GO" id="GO:0016646">
    <property type="term" value="F:oxidoreductase activity, acting on the CH-NH group of donors, NAD or NADP as acceptor"/>
    <property type="evidence" value="ECO:0007669"/>
    <property type="project" value="UniProtKB-ARBA"/>
</dbReference>
<gene>
    <name evidence="5" type="ORF">bsdcttw_48690</name>
</gene>
<evidence type="ECO:0000256" key="2">
    <source>
        <dbReference type="ARBA" id="ARBA00022630"/>
    </source>
</evidence>
<comment type="similarity">
    <text evidence="3">Belongs to the flavoredoxin family.</text>
</comment>
<dbReference type="InterPro" id="IPR002563">
    <property type="entry name" value="Flavin_Rdtase-like_dom"/>
</dbReference>
<accession>A0A7M3SB61</accession>
<dbReference type="PROSITE" id="PS51257">
    <property type="entry name" value="PROKAR_LIPOPROTEIN"/>
    <property type="match status" value="1"/>
</dbReference>
<dbReference type="PANTHER" id="PTHR43567:SF1">
    <property type="entry name" value="FLAVOREDOXIN"/>
    <property type="match status" value="1"/>
</dbReference>
<keyword evidence="6" id="KW-1185">Reference proteome</keyword>
<dbReference type="Pfam" id="PF01613">
    <property type="entry name" value="Flavin_Reduct"/>
    <property type="match status" value="1"/>
</dbReference>
<dbReference type="PANTHER" id="PTHR43567">
    <property type="entry name" value="FLAVOREDOXIN-RELATED-RELATED"/>
    <property type="match status" value="1"/>
</dbReference>
<feature type="domain" description="Flavin reductase like" evidence="4">
    <location>
        <begin position="11"/>
        <end position="150"/>
    </location>
</feature>
<reference evidence="5 6" key="2">
    <citation type="submission" date="2020-08" db="EMBL/GenBank/DDBJ databases">
        <authorList>
            <person name="Ueki A."/>
            <person name="Tonouchi A."/>
        </authorList>
    </citation>
    <scope>NUCLEOTIDE SEQUENCE [LARGE SCALE GENOMIC DNA]</scope>
    <source>
        <strain evidence="5 6">CTTW</strain>
    </source>
</reference>
<reference evidence="5 6" key="1">
    <citation type="submission" date="2020-08" db="EMBL/GenBank/DDBJ databases">
        <title>Draft genome sequencing of an Anaerocolumna strain isolated from anoxic soil subjected to BSD treatment.</title>
        <authorList>
            <person name="Uek A."/>
            <person name="Tonouchi A."/>
        </authorList>
    </citation>
    <scope>NUCLEOTIDE SEQUENCE [LARGE SCALE GENOMIC DNA]</scope>
    <source>
        <strain evidence="5 6">CTTW</strain>
    </source>
</reference>
<evidence type="ECO:0000313" key="6">
    <source>
        <dbReference type="Proteomes" id="UP000515703"/>
    </source>
</evidence>
<dbReference type="Gene3D" id="2.30.110.10">
    <property type="entry name" value="Electron Transport, Fmn-binding Protein, Chain A"/>
    <property type="match status" value="1"/>
</dbReference>
<evidence type="ECO:0000259" key="4">
    <source>
        <dbReference type="SMART" id="SM00903"/>
    </source>
</evidence>
<protein>
    <submittedName>
        <fullName evidence="5">Flavin reductase</fullName>
    </submittedName>
</protein>
<dbReference type="RefSeq" id="WP_185257356.1">
    <property type="nucleotide sequence ID" value="NZ_AP023368.1"/>
</dbReference>
<name>A0A7M3SB61_9FIRM</name>
<evidence type="ECO:0000256" key="1">
    <source>
        <dbReference type="ARBA" id="ARBA00001917"/>
    </source>
</evidence>
<evidence type="ECO:0000256" key="3">
    <source>
        <dbReference type="ARBA" id="ARBA00038054"/>
    </source>
</evidence>
<proteinExistence type="inferred from homology"/>
<dbReference type="GO" id="GO:0010181">
    <property type="term" value="F:FMN binding"/>
    <property type="evidence" value="ECO:0007669"/>
    <property type="project" value="InterPro"/>
</dbReference>
<dbReference type="KEGG" id="acht:bsdcttw_48690"/>
<dbReference type="AlphaFoldDB" id="A0A7M3SB61"/>
<dbReference type="SUPFAM" id="SSF50475">
    <property type="entry name" value="FMN-binding split barrel"/>
    <property type="match status" value="1"/>
</dbReference>
<dbReference type="EMBL" id="AP023368">
    <property type="protein sequence ID" value="BCK01829.1"/>
    <property type="molecule type" value="Genomic_DNA"/>
</dbReference>
<dbReference type="InterPro" id="IPR012349">
    <property type="entry name" value="Split_barrel_FMN-bd"/>
</dbReference>
<keyword evidence="2" id="KW-0285">Flavoprotein</keyword>
<sequence length="186" mass="20623">MNKEFWKPGNMLYPLPAVMVGCKGRDGKNNIITVAWTGTVCTNPAMVYISLRKIRHSYGIIKDSGEFTINLTNESLVRAADYCGVKSGKDVDKFKEMKLTPVKGVYVDAPCIGEAPVNIECKLKEIIPLGSHDMFLAEVLGVHADSRYMNEKGKFDLNQAKPVVYSHGEYYGLGELMGTFGYSVKK</sequence>
<evidence type="ECO:0000313" key="5">
    <source>
        <dbReference type="EMBL" id="BCK01829.1"/>
    </source>
</evidence>